<evidence type="ECO:0000313" key="2">
    <source>
        <dbReference type="Proteomes" id="UP000299102"/>
    </source>
</evidence>
<dbReference type="AlphaFoldDB" id="A0A4C1TTS5"/>
<protein>
    <submittedName>
        <fullName evidence="1">Uncharacterized protein</fullName>
    </submittedName>
</protein>
<evidence type="ECO:0000313" key="1">
    <source>
        <dbReference type="EMBL" id="GBP17422.1"/>
    </source>
</evidence>
<dbReference type="Proteomes" id="UP000299102">
    <property type="component" value="Unassembled WGS sequence"/>
</dbReference>
<keyword evidence="2" id="KW-1185">Reference proteome</keyword>
<gene>
    <name evidence="1" type="ORF">EVAR_8782_1</name>
</gene>
<reference evidence="1 2" key="1">
    <citation type="journal article" date="2019" name="Commun. Biol.">
        <title>The bagworm genome reveals a unique fibroin gene that provides high tensile strength.</title>
        <authorList>
            <person name="Kono N."/>
            <person name="Nakamura H."/>
            <person name="Ohtoshi R."/>
            <person name="Tomita M."/>
            <person name="Numata K."/>
            <person name="Arakawa K."/>
        </authorList>
    </citation>
    <scope>NUCLEOTIDE SEQUENCE [LARGE SCALE GENOMIC DNA]</scope>
</reference>
<name>A0A4C1TTS5_EUMVA</name>
<organism evidence="1 2">
    <name type="scientific">Eumeta variegata</name>
    <name type="common">Bagworm moth</name>
    <name type="synonym">Eumeta japonica</name>
    <dbReference type="NCBI Taxonomy" id="151549"/>
    <lineage>
        <taxon>Eukaryota</taxon>
        <taxon>Metazoa</taxon>
        <taxon>Ecdysozoa</taxon>
        <taxon>Arthropoda</taxon>
        <taxon>Hexapoda</taxon>
        <taxon>Insecta</taxon>
        <taxon>Pterygota</taxon>
        <taxon>Neoptera</taxon>
        <taxon>Endopterygota</taxon>
        <taxon>Lepidoptera</taxon>
        <taxon>Glossata</taxon>
        <taxon>Ditrysia</taxon>
        <taxon>Tineoidea</taxon>
        <taxon>Psychidae</taxon>
        <taxon>Oiketicinae</taxon>
        <taxon>Eumeta</taxon>
    </lineage>
</organism>
<proteinExistence type="predicted"/>
<dbReference type="EMBL" id="BGZK01000087">
    <property type="protein sequence ID" value="GBP17422.1"/>
    <property type="molecule type" value="Genomic_DNA"/>
</dbReference>
<accession>A0A4C1TTS5</accession>
<sequence length="78" mass="9343">MIKIARGLAARERETWNERMWEREFEIQSERERGTKVEIETNGIRIRRSQAYLEHAGGRSARRGLCGRKDSFWNMRAF</sequence>
<comment type="caution">
    <text evidence="1">The sequence shown here is derived from an EMBL/GenBank/DDBJ whole genome shotgun (WGS) entry which is preliminary data.</text>
</comment>